<dbReference type="EMBL" id="CP061646">
    <property type="protein sequence ID" value="QNX70895.1"/>
    <property type="molecule type" value="Genomic_DNA"/>
</dbReference>
<dbReference type="GO" id="GO:0016747">
    <property type="term" value="F:acyltransferase activity, transferring groups other than amino-acyl groups"/>
    <property type="evidence" value="ECO:0007669"/>
    <property type="project" value="InterPro"/>
</dbReference>
<evidence type="ECO:0000313" key="1">
    <source>
        <dbReference type="EMBL" id="QNX70895.1"/>
    </source>
</evidence>
<dbReference type="Gene3D" id="3.40.630.30">
    <property type="match status" value="1"/>
</dbReference>
<organism evidence="1 2">
    <name type="scientific">Acinetobacter seifertii</name>
    <dbReference type="NCBI Taxonomy" id="1530123"/>
    <lineage>
        <taxon>Bacteria</taxon>
        <taxon>Pseudomonadati</taxon>
        <taxon>Pseudomonadota</taxon>
        <taxon>Gammaproteobacteria</taxon>
        <taxon>Moraxellales</taxon>
        <taxon>Moraxellaceae</taxon>
        <taxon>Acinetobacter</taxon>
        <taxon>Acinetobacter calcoaceticus/baumannii complex</taxon>
    </lineage>
</organism>
<dbReference type="RefSeq" id="WP_191011736.1">
    <property type="nucleotide sequence ID" value="NZ_CP061550.1"/>
</dbReference>
<evidence type="ECO:0000313" key="2">
    <source>
        <dbReference type="Proteomes" id="UP000516666"/>
    </source>
</evidence>
<dbReference type="InterPro" id="IPR016181">
    <property type="entry name" value="Acyl_CoA_acyltransferase"/>
</dbReference>
<sequence>MMNLNFRLAELSDITSLVDLINQSYREQQGRSWTTEIEFVKGQRINQEQLQQQLELSNSLLIVAEIDSSKIVACIGLNFQDNNNVEIGTFCTDPNLQNMKVGRCVLEYAEQLALQKVPELDSAIMYVLDVRSELIAYYERRGYTKTGHVEPYPYEADVGVPLVPIQLIEMKKDLK</sequence>
<reference evidence="1 2" key="2">
    <citation type="submission" date="2020-09" db="EMBL/GenBank/DDBJ databases">
        <authorList>
            <person name="Chen F.-J."/>
            <person name="Lee Y.-T."/>
        </authorList>
    </citation>
    <scope>NUCLEOTIDE SEQUENCE [LARGE SCALE GENOMIC DNA]</scope>
    <source>
        <strain evidence="1 2">AS39</strain>
    </source>
</reference>
<dbReference type="AlphaFoldDB" id="A0A7H2V3G2"/>
<name>A0A7H2V3G2_9GAMM</name>
<protein>
    <submittedName>
        <fullName evidence="1">GNAT family N-acetyltransferase</fullName>
    </submittedName>
</protein>
<dbReference type="Pfam" id="PF00583">
    <property type="entry name" value="Acetyltransf_1"/>
    <property type="match status" value="1"/>
</dbReference>
<dbReference type="SUPFAM" id="SSF55729">
    <property type="entry name" value="Acyl-CoA N-acyltransferases (Nat)"/>
    <property type="match status" value="1"/>
</dbReference>
<dbReference type="CDD" id="cd04301">
    <property type="entry name" value="NAT_SF"/>
    <property type="match status" value="1"/>
</dbReference>
<accession>A0A7H2V3G2</accession>
<proteinExistence type="predicted"/>
<dbReference type="PROSITE" id="PS51186">
    <property type="entry name" value="GNAT"/>
    <property type="match status" value="1"/>
</dbReference>
<gene>
    <name evidence="1" type="ORF">IC776_10365</name>
</gene>
<reference evidence="2" key="1">
    <citation type="submission" date="2020-09" db="EMBL/GenBank/DDBJ databases">
        <title>Clinical and molecular characterization of Acinetobacter seifertii in Taiwan.</title>
        <authorList>
            <person name="Li L.-H."/>
            <person name="Yang Y.-S."/>
            <person name="Sun J.-R."/>
            <person name="Huang T.-W."/>
            <person name="Huang W.-C."/>
            <person name="Wang Y.-C."/>
            <person name="Kuo T.-H."/>
            <person name="Kuo S.-C."/>
            <person name="Chen T.-L."/>
        </authorList>
    </citation>
    <scope>NUCLEOTIDE SEQUENCE [LARGE SCALE GENOMIC DNA]</scope>
    <source>
        <strain evidence="2">AS39</strain>
    </source>
</reference>
<dbReference type="Proteomes" id="UP000516666">
    <property type="component" value="Chromosome"/>
</dbReference>
<keyword evidence="1" id="KW-0808">Transferase</keyword>
<dbReference type="InterPro" id="IPR000182">
    <property type="entry name" value="GNAT_dom"/>
</dbReference>